<dbReference type="AlphaFoldDB" id="A0A5C5WEX4"/>
<proteinExistence type="predicted"/>
<organism evidence="2 3">
    <name type="scientific">Thalassoglobus neptunius</name>
    <dbReference type="NCBI Taxonomy" id="1938619"/>
    <lineage>
        <taxon>Bacteria</taxon>
        <taxon>Pseudomonadati</taxon>
        <taxon>Planctomycetota</taxon>
        <taxon>Planctomycetia</taxon>
        <taxon>Planctomycetales</taxon>
        <taxon>Planctomycetaceae</taxon>
        <taxon>Thalassoglobus</taxon>
    </lineage>
</organism>
<evidence type="ECO:0000256" key="1">
    <source>
        <dbReference type="ARBA" id="ARBA00023239"/>
    </source>
</evidence>
<evidence type="ECO:0000313" key="3">
    <source>
        <dbReference type="Proteomes" id="UP000317243"/>
    </source>
</evidence>
<dbReference type="InterPro" id="IPR013785">
    <property type="entry name" value="Aldolase_TIM"/>
</dbReference>
<accession>A0A5C5WEX4</accession>
<dbReference type="InterPro" id="IPR002220">
    <property type="entry name" value="DapA-like"/>
</dbReference>
<dbReference type="Gene3D" id="3.20.20.70">
    <property type="entry name" value="Aldolase class I"/>
    <property type="match status" value="1"/>
</dbReference>
<name>A0A5C5WEX4_9PLAN</name>
<keyword evidence="1" id="KW-0456">Lyase</keyword>
<keyword evidence="3" id="KW-1185">Reference proteome</keyword>
<dbReference type="OrthoDB" id="9770698at2"/>
<dbReference type="PANTHER" id="PTHR12128:SF51">
    <property type="entry name" value="BLL4205 PROTEIN"/>
    <property type="match status" value="1"/>
</dbReference>
<dbReference type="SUPFAM" id="SSF51569">
    <property type="entry name" value="Aldolase"/>
    <property type="match status" value="1"/>
</dbReference>
<dbReference type="PANTHER" id="PTHR12128">
    <property type="entry name" value="DIHYDRODIPICOLINATE SYNTHASE"/>
    <property type="match status" value="1"/>
</dbReference>
<gene>
    <name evidence="2" type="ORF">KOR42_39840</name>
</gene>
<dbReference type="SMART" id="SM01130">
    <property type="entry name" value="DHDPS"/>
    <property type="match status" value="1"/>
</dbReference>
<comment type="caution">
    <text evidence="2">The sequence shown here is derived from an EMBL/GenBank/DDBJ whole genome shotgun (WGS) entry which is preliminary data.</text>
</comment>
<dbReference type="Pfam" id="PF00701">
    <property type="entry name" value="DHDPS"/>
    <property type="match status" value="1"/>
</dbReference>
<dbReference type="Proteomes" id="UP000317243">
    <property type="component" value="Unassembled WGS sequence"/>
</dbReference>
<dbReference type="RefSeq" id="WP_146511394.1">
    <property type="nucleotide sequence ID" value="NZ_SIHI01000019.1"/>
</dbReference>
<reference evidence="2 3" key="1">
    <citation type="submission" date="2019-02" db="EMBL/GenBank/DDBJ databases">
        <title>Deep-cultivation of Planctomycetes and their phenomic and genomic characterization uncovers novel biology.</title>
        <authorList>
            <person name="Wiegand S."/>
            <person name="Jogler M."/>
            <person name="Boedeker C."/>
            <person name="Pinto D."/>
            <person name="Vollmers J."/>
            <person name="Rivas-Marin E."/>
            <person name="Kohn T."/>
            <person name="Peeters S.H."/>
            <person name="Heuer A."/>
            <person name="Rast P."/>
            <person name="Oberbeckmann S."/>
            <person name="Bunk B."/>
            <person name="Jeske O."/>
            <person name="Meyerdierks A."/>
            <person name="Storesund J.E."/>
            <person name="Kallscheuer N."/>
            <person name="Luecker S."/>
            <person name="Lage O.M."/>
            <person name="Pohl T."/>
            <person name="Merkel B.J."/>
            <person name="Hornburger P."/>
            <person name="Mueller R.-W."/>
            <person name="Bruemmer F."/>
            <person name="Labrenz M."/>
            <person name="Spormann A.M."/>
            <person name="Op Den Camp H."/>
            <person name="Overmann J."/>
            <person name="Amann R."/>
            <person name="Jetten M.S.M."/>
            <person name="Mascher T."/>
            <person name="Medema M.H."/>
            <person name="Devos D.P."/>
            <person name="Kaster A.-K."/>
            <person name="Ovreas L."/>
            <person name="Rohde M."/>
            <person name="Galperin M.Y."/>
            <person name="Jogler C."/>
        </authorList>
    </citation>
    <scope>NUCLEOTIDE SEQUENCE [LARGE SCALE GENOMIC DNA]</scope>
    <source>
        <strain evidence="2 3">KOR42</strain>
    </source>
</reference>
<dbReference type="GO" id="GO:0008840">
    <property type="term" value="F:4-hydroxy-tetrahydrodipicolinate synthase activity"/>
    <property type="evidence" value="ECO:0007669"/>
    <property type="project" value="TreeGrafter"/>
</dbReference>
<evidence type="ECO:0000313" key="2">
    <source>
        <dbReference type="EMBL" id="TWT49067.1"/>
    </source>
</evidence>
<sequence length="348" mass="38065">MQTSSLRQQLLSGLVIPAHPLALNSNRELDEKHQRALSRYYLAAGAGGLAVGVHTTQFAIHDEKVGLYEPVLSLAAEEITRSGQTKTVRVAGIVGTTKQATHEASIARELGYSCGLLSLSALRGSSEEEIFSHCRAVADVLPVFGFYLQEGIGGISLPYSFWKKFVEIENVVAIKIAAFNRYQTIDVVRALAESGREDIALYTGNDDTIVTDLMTSYEFSNTADAKPVKFSGGLLGHWAVWTKSAVDLLSEIKTIKNGETIPARYLSIANQVTDMNAVIFDAANEFRGCIPGILEVLRRQGLVPGCWCLDEAETMSKGQAAEIDRICAAYPHLIDDKFVQAHRDEWLT</sequence>
<dbReference type="EMBL" id="SIHI01000019">
    <property type="protein sequence ID" value="TWT49067.1"/>
    <property type="molecule type" value="Genomic_DNA"/>
</dbReference>
<protein>
    <submittedName>
        <fullName evidence="2">Dihydrodipicolinate synthetase family protein</fullName>
    </submittedName>
</protein>